<dbReference type="GO" id="GO:0006357">
    <property type="term" value="P:regulation of transcription by RNA polymerase II"/>
    <property type="evidence" value="ECO:0007669"/>
    <property type="project" value="TreeGrafter"/>
</dbReference>
<feature type="domain" description="JmjC" evidence="5">
    <location>
        <begin position="45"/>
        <end position="275"/>
    </location>
</feature>
<comment type="caution">
    <text evidence="6">The sequence shown here is derived from an EMBL/GenBank/DDBJ whole genome shotgun (WGS) entry which is preliminary data.</text>
</comment>
<evidence type="ECO:0000313" key="6">
    <source>
        <dbReference type="EMBL" id="KAI7736860.1"/>
    </source>
</evidence>
<evidence type="ECO:0000259" key="5">
    <source>
        <dbReference type="PROSITE" id="PS51184"/>
    </source>
</evidence>
<name>A0AAD5C8F4_AMBAR</name>
<proteinExistence type="inferred from homology"/>
<dbReference type="AlphaFoldDB" id="A0AAD5C8F4"/>
<evidence type="ECO:0000256" key="1">
    <source>
        <dbReference type="ARBA" id="ARBA00004123"/>
    </source>
</evidence>
<dbReference type="GO" id="GO:0032454">
    <property type="term" value="F:histone H3K9 demethylase activity"/>
    <property type="evidence" value="ECO:0007669"/>
    <property type="project" value="InterPro"/>
</dbReference>
<protein>
    <recommendedName>
        <fullName evidence="5">JmjC domain-containing protein</fullName>
    </recommendedName>
</protein>
<dbReference type="GO" id="GO:0000785">
    <property type="term" value="C:chromatin"/>
    <property type="evidence" value="ECO:0007669"/>
    <property type="project" value="TreeGrafter"/>
</dbReference>
<dbReference type="InterPro" id="IPR003347">
    <property type="entry name" value="JmjC_dom"/>
</dbReference>
<dbReference type="Pfam" id="PF02373">
    <property type="entry name" value="JmjC"/>
    <property type="match status" value="1"/>
</dbReference>
<keyword evidence="3" id="KW-0479">Metal-binding</keyword>
<dbReference type="PROSITE" id="PS51184">
    <property type="entry name" value="JMJC"/>
    <property type="match status" value="1"/>
</dbReference>
<evidence type="ECO:0000256" key="3">
    <source>
        <dbReference type="ARBA" id="ARBA00022723"/>
    </source>
</evidence>
<keyword evidence="4" id="KW-0539">Nucleus</keyword>
<dbReference type="GO" id="GO:0000118">
    <property type="term" value="C:histone deacetylase complex"/>
    <property type="evidence" value="ECO:0007669"/>
    <property type="project" value="TreeGrafter"/>
</dbReference>
<evidence type="ECO:0000256" key="4">
    <source>
        <dbReference type="ARBA" id="ARBA00023242"/>
    </source>
</evidence>
<dbReference type="InterPro" id="IPR045109">
    <property type="entry name" value="LSDs-like"/>
</dbReference>
<dbReference type="Gene3D" id="2.60.120.650">
    <property type="entry name" value="Cupin"/>
    <property type="match status" value="1"/>
</dbReference>
<gene>
    <name evidence="6" type="ORF">M8C21_027339</name>
</gene>
<dbReference type="GO" id="GO:0003712">
    <property type="term" value="F:transcription coregulator activity"/>
    <property type="evidence" value="ECO:0007669"/>
    <property type="project" value="TreeGrafter"/>
</dbReference>
<accession>A0AAD5C8F4</accession>
<evidence type="ECO:0000313" key="7">
    <source>
        <dbReference type="Proteomes" id="UP001206925"/>
    </source>
</evidence>
<dbReference type="PANTHER" id="PTHR12549">
    <property type="entry name" value="JMJC DOMAIN-CONTAINING HISTONE DEMETHYLATION PROTEIN"/>
    <property type="match status" value="1"/>
</dbReference>
<dbReference type="SUPFAM" id="SSF51197">
    <property type="entry name" value="Clavaminate synthase-like"/>
    <property type="match status" value="1"/>
</dbReference>
<dbReference type="PANTHER" id="PTHR12549:SF11">
    <property type="entry name" value="LYSINE-SPECIFIC DEMETHYLASE JMJ25"/>
    <property type="match status" value="1"/>
</dbReference>
<organism evidence="6 7">
    <name type="scientific">Ambrosia artemisiifolia</name>
    <name type="common">Common ragweed</name>
    <dbReference type="NCBI Taxonomy" id="4212"/>
    <lineage>
        <taxon>Eukaryota</taxon>
        <taxon>Viridiplantae</taxon>
        <taxon>Streptophyta</taxon>
        <taxon>Embryophyta</taxon>
        <taxon>Tracheophyta</taxon>
        <taxon>Spermatophyta</taxon>
        <taxon>Magnoliopsida</taxon>
        <taxon>eudicotyledons</taxon>
        <taxon>Gunneridae</taxon>
        <taxon>Pentapetalae</taxon>
        <taxon>asterids</taxon>
        <taxon>campanulids</taxon>
        <taxon>Asterales</taxon>
        <taxon>Asteraceae</taxon>
        <taxon>Asteroideae</taxon>
        <taxon>Heliantheae alliance</taxon>
        <taxon>Heliantheae</taxon>
        <taxon>Ambrosia</taxon>
    </lineage>
</organism>
<comment type="subcellular location">
    <subcellularLocation>
        <location evidence="1">Nucleus</location>
    </subcellularLocation>
</comment>
<dbReference type="GO" id="GO:0046872">
    <property type="term" value="F:metal ion binding"/>
    <property type="evidence" value="ECO:0007669"/>
    <property type="project" value="UniProtKB-KW"/>
</dbReference>
<sequence>MCHQCKRNDKGRIVLCQTCADEQYCVPCMNTWYPNMTEEMFAERCPDGNYNLATKLPTNCLKPDVAPKTQISYGFAQELGRGDSVTNLHFNISDVVNVLTHATTVTLDPDRLEDINELRRKHRAQDQMKLFGEGEKMIEKALPPLVDVIKDSEGLDLADGCALWDIFRREDTPKLELYLKKHLKEFRHVFCLPLQQVIHAIHDQTFYLTMDQKRSLKEEFGIEPWTVVQKLGDAVIIPAGCVHQVRYLKSCTNVKLDFVSAESFTECIRLKDLHVLPQSLRAEEDKLEVKEMILYAGEEAIRDLHHHLEGECENMGITSTSKISDYQFDKKVQLSSPKRSCSDLITWEERRPNQWNIFQ</sequence>
<comment type="similarity">
    <text evidence="2">Belongs to the JARID1 histone demethylase family.</text>
</comment>
<dbReference type="EMBL" id="JAMZMK010009177">
    <property type="protein sequence ID" value="KAI7736860.1"/>
    <property type="molecule type" value="Genomic_DNA"/>
</dbReference>
<reference evidence="6" key="1">
    <citation type="submission" date="2022-06" db="EMBL/GenBank/DDBJ databases">
        <title>Uncovering the hologenomic basis of an extraordinary plant invasion.</title>
        <authorList>
            <person name="Bieker V.C."/>
            <person name="Martin M.D."/>
            <person name="Gilbert T."/>
            <person name="Hodgins K."/>
            <person name="Battlay P."/>
            <person name="Petersen B."/>
            <person name="Wilson J."/>
        </authorList>
    </citation>
    <scope>NUCLEOTIDE SEQUENCE</scope>
    <source>
        <strain evidence="6">AA19_3_7</strain>
        <tissue evidence="6">Leaf</tissue>
    </source>
</reference>
<keyword evidence="7" id="KW-1185">Reference proteome</keyword>
<evidence type="ECO:0000256" key="2">
    <source>
        <dbReference type="ARBA" id="ARBA00006801"/>
    </source>
</evidence>
<dbReference type="GO" id="GO:0031490">
    <property type="term" value="F:chromatin DNA binding"/>
    <property type="evidence" value="ECO:0007669"/>
    <property type="project" value="TreeGrafter"/>
</dbReference>
<dbReference type="SMART" id="SM00558">
    <property type="entry name" value="JmjC"/>
    <property type="match status" value="1"/>
</dbReference>
<dbReference type="Proteomes" id="UP001206925">
    <property type="component" value="Unassembled WGS sequence"/>
</dbReference>